<accession>A0A5B6WK96</accession>
<dbReference type="AlphaFoldDB" id="A0A5B6WK96"/>
<proteinExistence type="predicted"/>
<name>A0A5B6WK96_9ROSI</name>
<dbReference type="InterPro" id="IPR043502">
    <property type="entry name" value="DNA/RNA_pol_sf"/>
</dbReference>
<sequence length="62" mass="6999">MGGNTTYMIVYVDDILLMGRSQETIENTVDQLHKQFSLKDLGSPEYFLGIEVQPIGNGFFIN</sequence>
<organism evidence="2 3">
    <name type="scientific">Gossypium australe</name>
    <dbReference type="NCBI Taxonomy" id="47621"/>
    <lineage>
        <taxon>Eukaryota</taxon>
        <taxon>Viridiplantae</taxon>
        <taxon>Streptophyta</taxon>
        <taxon>Embryophyta</taxon>
        <taxon>Tracheophyta</taxon>
        <taxon>Spermatophyta</taxon>
        <taxon>Magnoliopsida</taxon>
        <taxon>eudicotyledons</taxon>
        <taxon>Gunneridae</taxon>
        <taxon>Pentapetalae</taxon>
        <taxon>rosids</taxon>
        <taxon>malvids</taxon>
        <taxon>Malvales</taxon>
        <taxon>Malvaceae</taxon>
        <taxon>Malvoideae</taxon>
        <taxon>Gossypium</taxon>
    </lineage>
</organism>
<dbReference type="EMBL" id="SMMG02000003">
    <property type="protein sequence ID" value="KAA3481774.1"/>
    <property type="molecule type" value="Genomic_DNA"/>
</dbReference>
<dbReference type="OrthoDB" id="1740642at2759"/>
<evidence type="ECO:0000259" key="1">
    <source>
        <dbReference type="Pfam" id="PF07727"/>
    </source>
</evidence>
<dbReference type="Pfam" id="PF07727">
    <property type="entry name" value="RVT_2"/>
    <property type="match status" value="1"/>
</dbReference>
<protein>
    <submittedName>
        <fullName evidence="2">Retrovirus-related Pol polyprotein from transposon TNT 1-94</fullName>
    </submittedName>
</protein>
<reference evidence="3" key="1">
    <citation type="journal article" date="2019" name="Plant Biotechnol. J.">
        <title>Genome sequencing of the Australian wild diploid species Gossypium australe highlights disease resistance and delayed gland morphogenesis.</title>
        <authorList>
            <person name="Cai Y."/>
            <person name="Cai X."/>
            <person name="Wang Q."/>
            <person name="Wang P."/>
            <person name="Zhang Y."/>
            <person name="Cai C."/>
            <person name="Xu Y."/>
            <person name="Wang K."/>
            <person name="Zhou Z."/>
            <person name="Wang C."/>
            <person name="Geng S."/>
            <person name="Li B."/>
            <person name="Dong Q."/>
            <person name="Hou Y."/>
            <person name="Wang H."/>
            <person name="Ai P."/>
            <person name="Liu Z."/>
            <person name="Yi F."/>
            <person name="Sun M."/>
            <person name="An G."/>
            <person name="Cheng J."/>
            <person name="Zhang Y."/>
            <person name="Shi Q."/>
            <person name="Xie Y."/>
            <person name="Shi X."/>
            <person name="Chang Y."/>
            <person name="Huang F."/>
            <person name="Chen Y."/>
            <person name="Hong S."/>
            <person name="Mi L."/>
            <person name="Sun Q."/>
            <person name="Zhang L."/>
            <person name="Zhou B."/>
            <person name="Peng R."/>
            <person name="Zhang X."/>
            <person name="Liu F."/>
        </authorList>
    </citation>
    <scope>NUCLEOTIDE SEQUENCE [LARGE SCALE GENOMIC DNA]</scope>
    <source>
        <strain evidence="3">cv. PA1801</strain>
    </source>
</reference>
<evidence type="ECO:0000313" key="3">
    <source>
        <dbReference type="Proteomes" id="UP000325315"/>
    </source>
</evidence>
<dbReference type="Proteomes" id="UP000325315">
    <property type="component" value="Unassembled WGS sequence"/>
</dbReference>
<dbReference type="SUPFAM" id="SSF56672">
    <property type="entry name" value="DNA/RNA polymerases"/>
    <property type="match status" value="1"/>
</dbReference>
<gene>
    <name evidence="2" type="ORF">EPI10_022113</name>
</gene>
<feature type="domain" description="Reverse transcriptase Ty1/copia-type" evidence="1">
    <location>
        <begin position="4"/>
        <end position="59"/>
    </location>
</feature>
<comment type="caution">
    <text evidence="2">The sequence shown here is derived from an EMBL/GenBank/DDBJ whole genome shotgun (WGS) entry which is preliminary data.</text>
</comment>
<dbReference type="InterPro" id="IPR013103">
    <property type="entry name" value="RVT_2"/>
</dbReference>
<evidence type="ECO:0000313" key="2">
    <source>
        <dbReference type="EMBL" id="KAA3481774.1"/>
    </source>
</evidence>
<keyword evidence="3" id="KW-1185">Reference proteome</keyword>